<feature type="transmembrane region" description="Helical" evidence="11">
    <location>
        <begin position="143"/>
        <end position="163"/>
    </location>
</feature>
<evidence type="ECO:0000256" key="5">
    <source>
        <dbReference type="ARBA" id="ARBA00022679"/>
    </source>
</evidence>
<reference evidence="12 13" key="1">
    <citation type="submission" date="2017-03" db="EMBL/GenBank/DDBJ databases">
        <title>Draft genome sequence of Streptomyces scabrisporus NF3, endophyte isolated from Amphipterygium adstringens.</title>
        <authorList>
            <person name="Vazquez M."/>
            <person name="Ceapa C.D."/>
            <person name="Rodriguez Luna D."/>
            <person name="Sanchez Esquivel S."/>
        </authorList>
    </citation>
    <scope>NUCLEOTIDE SEQUENCE [LARGE SCALE GENOMIC DNA]</scope>
    <source>
        <strain evidence="12 13">NF3</strain>
    </source>
</reference>
<feature type="transmembrane region" description="Helical" evidence="11">
    <location>
        <begin position="407"/>
        <end position="429"/>
    </location>
</feature>
<evidence type="ECO:0000313" key="13">
    <source>
        <dbReference type="Proteomes" id="UP000190037"/>
    </source>
</evidence>
<evidence type="ECO:0000256" key="2">
    <source>
        <dbReference type="ARBA" id="ARBA00004687"/>
    </source>
</evidence>
<feature type="transmembrane region" description="Helical" evidence="11">
    <location>
        <begin position="175"/>
        <end position="197"/>
    </location>
</feature>
<dbReference type="RefSeq" id="WP_107504156.1">
    <property type="nucleotide sequence ID" value="NZ_MWQN01000001.1"/>
</dbReference>
<feature type="region of interest" description="Disordered" evidence="10">
    <location>
        <begin position="1"/>
        <end position="22"/>
    </location>
</feature>
<dbReference type="UniPathway" id="UPA00196"/>
<dbReference type="OrthoDB" id="151635at2"/>
<keyword evidence="7" id="KW-0256">Endoplasmic reticulum</keyword>
<evidence type="ECO:0000256" key="4">
    <source>
        <dbReference type="ARBA" id="ARBA00022676"/>
    </source>
</evidence>
<protein>
    <recommendedName>
        <fullName evidence="14">Glycosyltransferase RgtA/B/C/D-like domain-containing protein</fullName>
    </recommendedName>
</protein>
<feature type="transmembrane region" description="Helical" evidence="11">
    <location>
        <begin position="270"/>
        <end position="289"/>
    </location>
</feature>
<dbReference type="GO" id="GO:0004376">
    <property type="term" value="F:GPI mannosyltransferase activity"/>
    <property type="evidence" value="ECO:0007669"/>
    <property type="project" value="InterPro"/>
</dbReference>
<dbReference type="Pfam" id="PF04188">
    <property type="entry name" value="Mannosyl_trans2"/>
    <property type="match status" value="1"/>
</dbReference>
<evidence type="ECO:0000256" key="7">
    <source>
        <dbReference type="ARBA" id="ARBA00022824"/>
    </source>
</evidence>
<keyword evidence="5" id="KW-0808">Transferase</keyword>
<evidence type="ECO:0000256" key="10">
    <source>
        <dbReference type="SAM" id="MobiDB-lite"/>
    </source>
</evidence>
<keyword evidence="13" id="KW-1185">Reference proteome</keyword>
<dbReference type="PANTHER" id="PTHR12468:SF2">
    <property type="entry name" value="GPI MANNOSYLTRANSFERASE 2"/>
    <property type="match status" value="1"/>
</dbReference>
<comment type="subcellular location">
    <subcellularLocation>
        <location evidence="1">Endoplasmic reticulum membrane</location>
        <topology evidence="1">Multi-pass membrane protein</topology>
    </subcellularLocation>
</comment>
<dbReference type="EMBL" id="MWQN01000001">
    <property type="protein sequence ID" value="OPC80178.1"/>
    <property type="molecule type" value="Genomic_DNA"/>
</dbReference>
<evidence type="ECO:0000256" key="6">
    <source>
        <dbReference type="ARBA" id="ARBA00022692"/>
    </source>
</evidence>
<dbReference type="Proteomes" id="UP000190037">
    <property type="component" value="Unassembled WGS sequence"/>
</dbReference>
<comment type="pathway">
    <text evidence="2">Glycolipid biosynthesis; glycosylphosphatidylinositol-anchor biosynthesis.</text>
</comment>
<feature type="transmembrane region" description="Helical" evidence="11">
    <location>
        <begin position="384"/>
        <end position="400"/>
    </location>
</feature>
<feature type="transmembrane region" description="Helical" evidence="11">
    <location>
        <begin position="60"/>
        <end position="80"/>
    </location>
</feature>
<sequence>MPSPSMPVAVTPPAAEKGATRMPAAPDTVFADGLAERVRRGATEVLGRARVSFRPARTAVFGYLIARAVNLVVLALMALATGKPFWSMLGSWDGVWFRDIADFGYVDKIPVSPTGKPYWTNVEFFPGYPWAVRLVCDLTGLSALNAGMVVTLIAGVVAAWGLYALGRELTGSHRVATLFALLWGVAPGSMVLTMVYSEALFVAFASWGLLAVVRRQWTLACVLCLFAGLTRNTAFALVAALGVTALAVVLRRREDGTRVGLLAPEARRPVVATLISPLACVGFIAWVGWLAGRPDGWMWIQDKAFNLRFDAGISTVQWMNKYLTHLGRPIYVVCTFVIILSVALMIWSFRDRRIPLSVHVYGAVVMFLALTTSNGWFFHSKPRFMLPAFTILLPLARLMVKWPRGVVISILVAGAAFSGWYVGFLLYVINTNP</sequence>
<evidence type="ECO:0000256" key="1">
    <source>
        <dbReference type="ARBA" id="ARBA00004477"/>
    </source>
</evidence>
<feature type="transmembrane region" description="Helical" evidence="11">
    <location>
        <begin position="329"/>
        <end position="349"/>
    </location>
</feature>
<proteinExistence type="predicted"/>
<dbReference type="GO" id="GO:0016020">
    <property type="term" value="C:membrane"/>
    <property type="evidence" value="ECO:0007669"/>
    <property type="project" value="GOC"/>
</dbReference>
<evidence type="ECO:0000256" key="8">
    <source>
        <dbReference type="ARBA" id="ARBA00022989"/>
    </source>
</evidence>
<keyword evidence="6 11" id="KW-0812">Transmembrane</keyword>
<keyword evidence="8 11" id="KW-1133">Transmembrane helix</keyword>
<dbReference type="STRING" id="159449.B4N89_03730"/>
<dbReference type="AlphaFoldDB" id="A0A1T3NTR8"/>
<keyword evidence="9 11" id="KW-0472">Membrane</keyword>
<evidence type="ECO:0008006" key="14">
    <source>
        <dbReference type="Google" id="ProtNLM"/>
    </source>
</evidence>
<keyword evidence="3" id="KW-0337">GPI-anchor biosynthesis</keyword>
<dbReference type="GO" id="GO:0006506">
    <property type="term" value="P:GPI anchor biosynthetic process"/>
    <property type="evidence" value="ECO:0007669"/>
    <property type="project" value="UniProtKB-UniPathway"/>
</dbReference>
<evidence type="ECO:0000313" key="12">
    <source>
        <dbReference type="EMBL" id="OPC80178.1"/>
    </source>
</evidence>
<evidence type="ECO:0000256" key="9">
    <source>
        <dbReference type="ARBA" id="ARBA00023136"/>
    </source>
</evidence>
<dbReference type="InterPro" id="IPR007315">
    <property type="entry name" value="PIG-V/Gpi18"/>
</dbReference>
<evidence type="ECO:0000256" key="3">
    <source>
        <dbReference type="ARBA" id="ARBA00022502"/>
    </source>
</evidence>
<accession>A0A1T3NTR8</accession>
<name>A0A1T3NTR8_9ACTN</name>
<feature type="transmembrane region" description="Helical" evidence="11">
    <location>
        <begin position="217"/>
        <end position="250"/>
    </location>
</feature>
<gene>
    <name evidence="12" type="ORF">B4N89_03730</name>
</gene>
<dbReference type="PANTHER" id="PTHR12468">
    <property type="entry name" value="GPI MANNOSYLTRANSFERASE 2"/>
    <property type="match status" value="1"/>
</dbReference>
<comment type="caution">
    <text evidence="12">The sequence shown here is derived from an EMBL/GenBank/DDBJ whole genome shotgun (WGS) entry which is preliminary data.</text>
</comment>
<dbReference type="GO" id="GO:0000009">
    <property type="term" value="F:alpha-1,6-mannosyltransferase activity"/>
    <property type="evidence" value="ECO:0007669"/>
    <property type="project" value="InterPro"/>
</dbReference>
<feature type="transmembrane region" description="Helical" evidence="11">
    <location>
        <begin position="356"/>
        <end position="378"/>
    </location>
</feature>
<evidence type="ECO:0000256" key="11">
    <source>
        <dbReference type="SAM" id="Phobius"/>
    </source>
</evidence>
<keyword evidence="4" id="KW-0328">Glycosyltransferase</keyword>
<organism evidence="12 13">
    <name type="scientific">Embleya scabrispora</name>
    <dbReference type="NCBI Taxonomy" id="159449"/>
    <lineage>
        <taxon>Bacteria</taxon>
        <taxon>Bacillati</taxon>
        <taxon>Actinomycetota</taxon>
        <taxon>Actinomycetes</taxon>
        <taxon>Kitasatosporales</taxon>
        <taxon>Streptomycetaceae</taxon>
        <taxon>Embleya</taxon>
    </lineage>
</organism>